<evidence type="ECO:0000259" key="6">
    <source>
        <dbReference type="Pfam" id="PF00171"/>
    </source>
</evidence>
<dbReference type="InterPro" id="IPR015590">
    <property type="entry name" value="Aldehyde_DH_dom"/>
</dbReference>
<dbReference type="PANTHER" id="PTHR43353">
    <property type="entry name" value="SUCCINATE-SEMIALDEHYDE DEHYDROGENASE, MITOCHONDRIAL"/>
    <property type="match status" value="1"/>
</dbReference>
<dbReference type="InterPro" id="IPR029510">
    <property type="entry name" value="Ald_DH_CS_GLU"/>
</dbReference>
<proteinExistence type="inferred from homology"/>
<gene>
    <name evidence="8" type="primary">LOC113208292</name>
</gene>
<dbReference type="InterPro" id="IPR050740">
    <property type="entry name" value="Aldehyde_DH_Superfamily"/>
</dbReference>
<dbReference type="OrthoDB" id="310895at2759"/>
<organism evidence="7 8">
    <name type="scientific">Frankliniella occidentalis</name>
    <name type="common">Western flower thrips</name>
    <name type="synonym">Euthrips occidentalis</name>
    <dbReference type="NCBI Taxonomy" id="133901"/>
    <lineage>
        <taxon>Eukaryota</taxon>
        <taxon>Metazoa</taxon>
        <taxon>Ecdysozoa</taxon>
        <taxon>Arthropoda</taxon>
        <taxon>Hexapoda</taxon>
        <taxon>Insecta</taxon>
        <taxon>Pterygota</taxon>
        <taxon>Neoptera</taxon>
        <taxon>Paraneoptera</taxon>
        <taxon>Thysanoptera</taxon>
        <taxon>Terebrantia</taxon>
        <taxon>Thripoidea</taxon>
        <taxon>Thripidae</taxon>
        <taxon>Frankliniella</taxon>
    </lineage>
</organism>
<evidence type="ECO:0000256" key="4">
    <source>
        <dbReference type="PROSITE-ProRule" id="PRU10007"/>
    </source>
</evidence>
<feature type="domain" description="Aldehyde dehydrogenase" evidence="6">
    <location>
        <begin position="37"/>
        <end position="498"/>
    </location>
</feature>
<dbReference type="GeneID" id="113208292"/>
<name>A0A6J1SJ92_FRAOC</name>
<protein>
    <submittedName>
        <fullName evidence="8">Succinate-semialdehyde dehydrogenase, mitochondrial</fullName>
    </submittedName>
</protein>
<dbReference type="PANTHER" id="PTHR43353:SF5">
    <property type="entry name" value="SUCCINATE-SEMIALDEHYDE DEHYDROGENASE, MITOCHONDRIAL"/>
    <property type="match status" value="1"/>
</dbReference>
<dbReference type="InterPro" id="IPR016162">
    <property type="entry name" value="Ald_DH_N"/>
</dbReference>
<dbReference type="Proteomes" id="UP000504606">
    <property type="component" value="Unplaced"/>
</dbReference>
<dbReference type="GO" id="GO:0009450">
    <property type="term" value="P:gamma-aminobutyric acid catabolic process"/>
    <property type="evidence" value="ECO:0007669"/>
    <property type="project" value="TreeGrafter"/>
</dbReference>
<dbReference type="CDD" id="cd07103">
    <property type="entry name" value="ALDH_F5_SSADH_GabD"/>
    <property type="match status" value="1"/>
</dbReference>
<dbReference type="RefSeq" id="XP_026281022.1">
    <property type="nucleotide sequence ID" value="XM_026425237.2"/>
</dbReference>
<keyword evidence="3 5" id="KW-0560">Oxidoreductase</keyword>
<dbReference type="InterPro" id="IPR016163">
    <property type="entry name" value="Ald_DH_C"/>
</dbReference>
<evidence type="ECO:0000256" key="5">
    <source>
        <dbReference type="RuleBase" id="RU003345"/>
    </source>
</evidence>
<dbReference type="Pfam" id="PF00171">
    <property type="entry name" value="Aldedh"/>
    <property type="match status" value="1"/>
</dbReference>
<dbReference type="Gene3D" id="3.40.605.10">
    <property type="entry name" value="Aldehyde Dehydrogenase, Chain A, domain 1"/>
    <property type="match status" value="1"/>
</dbReference>
<dbReference type="GO" id="GO:0005739">
    <property type="term" value="C:mitochondrion"/>
    <property type="evidence" value="ECO:0007669"/>
    <property type="project" value="TreeGrafter"/>
</dbReference>
<dbReference type="KEGG" id="foc:113208292"/>
<dbReference type="CTD" id="43092"/>
<evidence type="ECO:0000313" key="8">
    <source>
        <dbReference type="RefSeq" id="XP_026281022.1"/>
    </source>
</evidence>
<evidence type="ECO:0000313" key="7">
    <source>
        <dbReference type="Proteomes" id="UP000504606"/>
    </source>
</evidence>
<evidence type="ECO:0000256" key="2">
    <source>
        <dbReference type="ARBA" id="ARBA00009986"/>
    </source>
</evidence>
<dbReference type="InterPro" id="IPR016161">
    <property type="entry name" value="Ald_DH/histidinol_DH"/>
</dbReference>
<dbReference type="FunFam" id="3.40.605.10:FF:000005">
    <property type="entry name" value="Succinate-semialdehyde dehydrogenase I"/>
    <property type="match status" value="1"/>
</dbReference>
<dbReference type="SUPFAM" id="SSF53720">
    <property type="entry name" value="ALDH-like"/>
    <property type="match status" value="1"/>
</dbReference>
<evidence type="ECO:0000256" key="3">
    <source>
        <dbReference type="ARBA" id="ARBA00023002"/>
    </source>
</evidence>
<comment type="pathway">
    <text evidence="1">Amino-acid degradation; 4-aminobutanoate degradation.</text>
</comment>
<evidence type="ECO:0000256" key="1">
    <source>
        <dbReference type="ARBA" id="ARBA00005176"/>
    </source>
</evidence>
<comment type="similarity">
    <text evidence="2 5">Belongs to the aldehyde dehydrogenase family.</text>
</comment>
<dbReference type="Gene3D" id="3.40.309.10">
    <property type="entry name" value="Aldehyde Dehydrogenase, Chain A, domain 2"/>
    <property type="match status" value="1"/>
</dbReference>
<accession>A0A6J1SJ92</accession>
<keyword evidence="7" id="KW-1185">Reference proteome</keyword>
<dbReference type="AlphaFoldDB" id="A0A6J1SJ92"/>
<dbReference type="FunFam" id="3.40.309.10:FF:000004">
    <property type="entry name" value="Succinate-semialdehyde dehydrogenase I"/>
    <property type="match status" value="1"/>
</dbReference>
<dbReference type="GO" id="GO:0004777">
    <property type="term" value="F:succinate-semialdehyde dehydrogenase (NAD+) activity"/>
    <property type="evidence" value="ECO:0007669"/>
    <property type="project" value="TreeGrafter"/>
</dbReference>
<sequence length="504" mass="54682">MKGLTCVGSLLLKRSTLHILQRNMSLVRDKAFVNGEWVTSMKGKKFDVVNPSDGSVIGQVPDMDVEDTNAAIQSAHDAFKPWASTTAKERSNLLRRWFNLLEDNKEELARIVSIEAGKPFKESLGEVFYGNSFIEWFSEEARRITGEIAASPAKSKEMLFIRQPIGVAALITPWNFPHAMITRKAGAALAAGCTCVIKPAEDTPLTALALAQLAHDAGIPKGVLNVITSSRENAAPMGKLLCESPLVRGLSFTGSTGVGKLLYQQCATGIKRVSLELGGNAPFIVFKSADLDKAVAGAMASKFRNCGQTCVSANRFLIDESIFDDFVEKLKKTMMKELKQGKDENCNTGPLINISQLHRVDNIVQDAVKKGAKVLLGGGPAKDLGERWYQPTLITDVKPDMICYNEEIFGPVVACIKFKSEEEALKIANDTPVGLAGYFYSGDIAQCWRVGKALEVGMVGINEGMISCTEAAFGGVKESGIGREGSHHGIEEYTDVKYLCFGNL</sequence>
<dbReference type="PROSITE" id="PS00687">
    <property type="entry name" value="ALDEHYDE_DEHYDR_GLU"/>
    <property type="match status" value="1"/>
</dbReference>
<feature type="active site" evidence="4">
    <location>
        <position position="276"/>
    </location>
</feature>
<reference evidence="8" key="1">
    <citation type="submission" date="2025-08" db="UniProtKB">
        <authorList>
            <consortium name="RefSeq"/>
        </authorList>
    </citation>
    <scope>IDENTIFICATION</scope>
    <source>
        <tissue evidence="8">Whole organism</tissue>
    </source>
</reference>